<evidence type="ECO:0000256" key="3">
    <source>
        <dbReference type="SAM" id="MobiDB-lite"/>
    </source>
</evidence>
<dbReference type="CDD" id="cd00086">
    <property type="entry name" value="homeodomain"/>
    <property type="match status" value="1"/>
</dbReference>
<dbReference type="Proteomes" id="UP001438707">
    <property type="component" value="Unassembled WGS sequence"/>
</dbReference>
<keyword evidence="6" id="KW-1185">Reference proteome</keyword>
<feature type="compositionally biased region" description="Low complexity" evidence="3">
    <location>
        <begin position="225"/>
        <end position="253"/>
    </location>
</feature>
<name>A0AAW1QCE2_9CHLO</name>
<evidence type="ECO:0000259" key="4">
    <source>
        <dbReference type="PROSITE" id="PS50071"/>
    </source>
</evidence>
<feature type="DNA-binding region" description="Homeobox" evidence="1">
    <location>
        <begin position="15"/>
        <end position="74"/>
    </location>
</feature>
<feature type="region of interest" description="Disordered" evidence="3">
    <location>
        <begin position="414"/>
        <end position="452"/>
    </location>
</feature>
<feature type="region of interest" description="Disordered" evidence="3">
    <location>
        <begin position="206"/>
        <end position="256"/>
    </location>
</feature>
<feature type="domain" description="Homeobox" evidence="4">
    <location>
        <begin position="13"/>
        <end position="73"/>
    </location>
</feature>
<reference evidence="5 6" key="1">
    <citation type="journal article" date="2024" name="Nat. Commun.">
        <title>Phylogenomics reveals the evolutionary origins of lichenization in chlorophyte algae.</title>
        <authorList>
            <person name="Puginier C."/>
            <person name="Libourel C."/>
            <person name="Otte J."/>
            <person name="Skaloud P."/>
            <person name="Haon M."/>
            <person name="Grisel S."/>
            <person name="Petersen M."/>
            <person name="Berrin J.G."/>
            <person name="Delaux P.M."/>
            <person name="Dal Grande F."/>
            <person name="Keller J."/>
        </authorList>
    </citation>
    <scope>NUCLEOTIDE SEQUENCE [LARGE SCALE GENOMIC DNA]</scope>
    <source>
        <strain evidence="5 6">SAG 2145</strain>
    </source>
</reference>
<comment type="subcellular location">
    <subcellularLocation>
        <location evidence="1 2">Nucleus</location>
    </subcellularLocation>
</comment>
<dbReference type="InterPro" id="IPR009057">
    <property type="entry name" value="Homeodomain-like_sf"/>
</dbReference>
<evidence type="ECO:0000256" key="2">
    <source>
        <dbReference type="RuleBase" id="RU000682"/>
    </source>
</evidence>
<dbReference type="Gene3D" id="1.10.10.60">
    <property type="entry name" value="Homeodomain-like"/>
    <property type="match status" value="1"/>
</dbReference>
<feature type="region of interest" description="Disordered" evidence="3">
    <location>
        <begin position="70"/>
        <end position="108"/>
    </location>
</feature>
<dbReference type="GO" id="GO:0003677">
    <property type="term" value="F:DNA binding"/>
    <property type="evidence" value="ECO:0007669"/>
    <property type="project" value="UniProtKB-UniRule"/>
</dbReference>
<dbReference type="AlphaFoldDB" id="A0AAW1QCE2"/>
<gene>
    <name evidence="5" type="ORF">WJX74_003140</name>
</gene>
<keyword evidence="1 2" id="KW-0539">Nucleus</keyword>
<evidence type="ECO:0000256" key="1">
    <source>
        <dbReference type="PROSITE-ProRule" id="PRU00108"/>
    </source>
</evidence>
<dbReference type="InterPro" id="IPR001356">
    <property type="entry name" value="HD"/>
</dbReference>
<feature type="region of interest" description="Disordered" evidence="3">
    <location>
        <begin position="1"/>
        <end position="21"/>
    </location>
</feature>
<organism evidence="5 6">
    <name type="scientific">Apatococcus lobatus</name>
    <dbReference type="NCBI Taxonomy" id="904363"/>
    <lineage>
        <taxon>Eukaryota</taxon>
        <taxon>Viridiplantae</taxon>
        <taxon>Chlorophyta</taxon>
        <taxon>core chlorophytes</taxon>
        <taxon>Trebouxiophyceae</taxon>
        <taxon>Chlorellales</taxon>
        <taxon>Chlorellaceae</taxon>
        <taxon>Apatococcus</taxon>
    </lineage>
</organism>
<dbReference type="SMART" id="SM00389">
    <property type="entry name" value="HOX"/>
    <property type="match status" value="1"/>
</dbReference>
<accession>A0AAW1QCE2</accession>
<dbReference type="EMBL" id="JALJOS010000058">
    <property type="protein sequence ID" value="KAK9818622.1"/>
    <property type="molecule type" value="Genomic_DNA"/>
</dbReference>
<protein>
    <recommendedName>
        <fullName evidence="4">Homeobox domain-containing protein</fullName>
    </recommendedName>
</protein>
<keyword evidence="1 2" id="KW-0238">DNA-binding</keyword>
<comment type="caution">
    <text evidence="5">The sequence shown here is derived from an EMBL/GenBank/DDBJ whole genome shotgun (WGS) entry which is preliminary data.</text>
</comment>
<sequence length="452" mass="49529">MATESGSTDIVKGKRGGANKPYSDEVRQYLEAVFTVCPLPEEYVKYRLHLATGLEVKQINSWFSNRRQKAKRSSALGPGQQLEDGQTGQPLGLEGPHFGPNGEALDSTPTSVVVGRQLNLPELTNLQHQVRLQHHHLHPDQATGSGDLGHQQQQQLQAPQPAYSSPAEEASEDGRESRSAVLNPSNLRPAGLPQAPMTAAMETIPAQTAQSSGAPAGYPLQRVHSQQQPPAFPAASPAPKRNASSALPSSSPSEARFTEADLDSVAGLVGLQTIRSAEPFMGSSKLYLFEQLTYLDSLWPEETQPAKRRRTRHQHFWRNSDKFDRDDRMYVPSKDVKPALQQKLMVQPKQDITQFERTNLWTVCLTTSGVVNYLNRKISPLGVRLVRSLIGQMTGQVHPDMQPGGPRAYVWSFDNLSEDSDPGNAAAAEEEDANGQAPVVDPGSRQPSCNRQ</sequence>
<evidence type="ECO:0000313" key="6">
    <source>
        <dbReference type="Proteomes" id="UP001438707"/>
    </source>
</evidence>
<dbReference type="PROSITE" id="PS50071">
    <property type="entry name" value="HOMEOBOX_2"/>
    <property type="match status" value="1"/>
</dbReference>
<feature type="compositionally biased region" description="Low complexity" evidence="3">
    <location>
        <begin position="151"/>
        <end position="168"/>
    </location>
</feature>
<proteinExistence type="predicted"/>
<dbReference type="GO" id="GO:0005634">
    <property type="term" value="C:nucleus"/>
    <property type="evidence" value="ECO:0007669"/>
    <property type="project" value="UniProtKB-SubCell"/>
</dbReference>
<feature type="region of interest" description="Disordered" evidence="3">
    <location>
        <begin position="138"/>
        <end position="193"/>
    </location>
</feature>
<keyword evidence="1 2" id="KW-0371">Homeobox</keyword>
<evidence type="ECO:0000313" key="5">
    <source>
        <dbReference type="EMBL" id="KAK9818622.1"/>
    </source>
</evidence>
<dbReference type="SUPFAM" id="SSF46689">
    <property type="entry name" value="Homeodomain-like"/>
    <property type="match status" value="1"/>
</dbReference>
<dbReference type="Pfam" id="PF00046">
    <property type="entry name" value="Homeodomain"/>
    <property type="match status" value="1"/>
</dbReference>